<evidence type="ECO:0000256" key="2">
    <source>
        <dbReference type="SAM" id="Phobius"/>
    </source>
</evidence>
<evidence type="ECO:0000259" key="3">
    <source>
        <dbReference type="Pfam" id="PF12089"/>
    </source>
</evidence>
<evidence type="ECO:0000313" key="5">
    <source>
        <dbReference type="Proteomes" id="UP000317291"/>
    </source>
</evidence>
<keyword evidence="2" id="KW-0812">Transmembrane</keyword>
<accession>A0A5C5R497</accession>
<dbReference type="OrthoDB" id="3240216at2"/>
<evidence type="ECO:0000313" key="4">
    <source>
        <dbReference type="EMBL" id="TWS18037.1"/>
    </source>
</evidence>
<feature type="transmembrane region" description="Helical" evidence="2">
    <location>
        <begin position="146"/>
        <end position="169"/>
    </location>
</feature>
<protein>
    <submittedName>
        <fullName evidence="4">DUF3566 domain-containing protein</fullName>
    </submittedName>
</protein>
<dbReference type="EMBL" id="VIGW01000014">
    <property type="protein sequence ID" value="TWS18037.1"/>
    <property type="molecule type" value="Genomic_DNA"/>
</dbReference>
<dbReference type="Pfam" id="PF12089">
    <property type="entry name" value="DUF3566"/>
    <property type="match status" value="1"/>
</dbReference>
<feature type="compositionally biased region" description="Low complexity" evidence="1">
    <location>
        <begin position="62"/>
        <end position="103"/>
    </location>
</feature>
<keyword evidence="2" id="KW-0472">Membrane</keyword>
<keyword evidence="2" id="KW-1133">Transmembrane helix</keyword>
<organism evidence="4 5">
    <name type="scientific">Tsukamurella asaccharolytica</name>
    <dbReference type="NCBI Taxonomy" id="2592067"/>
    <lineage>
        <taxon>Bacteria</taxon>
        <taxon>Bacillati</taxon>
        <taxon>Actinomycetota</taxon>
        <taxon>Actinomycetes</taxon>
        <taxon>Mycobacteriales</taxon>
        <taxon>Tsukamurellaceae</taxon>
        <taxon>Tsukamurella</taxon>
    </lineage>
</organism>
<gene>
    <name evidence="4" type="ORF">FK529_17710</name>
</gene>
<proteinExistence type="predicted"/>
<comment type="caution">
    <text evidence="4">The sequence shown here is derived from an EMBL/GenBank/DDBJ whole genome shotgun (WGS) entry which is preliminary data.</text>
</comment>
<evidence type="ECO:0000256" key="1">
    <source>
        <dbReference type="SAM" id="MobiDB-lite"/>
    </source>
</evidence>
<dbReference type="Proteomes" id="UP000317291">
    <property type="component" value="Unassembled WGS sequence"/>
</dbReference>
<dbReference type="InterPro" id="IPR021949">
    <property type="entry name" value="DUF3566_TM"/>
</dbReference>
<feature type="compositionally biased region" description="Basic and acidic residues" evidence="1">
    <location>
        <begin position="43"/>
        <end position="60"/>
    </location>
</feature>
<feature type="region of interest" description="Disordered" evidence="1">
    <location>
        <begin position="1"/>
        <end position="121"/>
    </location>
</feature>
<feature type="transmembrane region" description="Helical" evidence="2">
    <location>
        <begin position="200"/>
        <end position="226"/>
    </location>
</feature>
<feature type="domain" description="DUF3566" evidence="3">
    <location>
        <begin position="129"/>
        <end position="242"/>
    </location>
</feature>
<dbReference type="AlphaFoldDB" id="A0A5C5R497"/>
<name>A0A5C5R497_9ACTN</name>
<reference evidence="4 5" key="1">
    <citation type="submission" date="2019-06" db="EMBL/GenBank/DDBJ databases">
        <title>Tsukamurella conjunctivitidis sp. nov., Tsukamurella assacharolytica sp. nov. and Tsukamurella sputae sp. nov. isolated from patients with conjunctivitis, bacteraemia (lymphoma) and respiratory infection (sputum) in Hong Kong.</title>
        <authorList>
            <person name="Teng J.L.L."/>
            <person name="Lee H.H."/>
            <person name="Fong J.Y.H."/>
            <person name="Fok K.M.N."/>
            <person name="Lau S.K.P."/>
            <person name="Woo P.C.Y."/>
        </authorList>
    </citation>
    <scope>NUCLEOTIDE SEQUENCE [LARGE SCALE GENOMIC DNA]</scope>
    <source>
        <strain evidence="4 5">HKU71</strain>
    </source>
</reference>
<keyword evidence="5" id="KW-1185">Reference proteome</keyword>
<sequence>MLSTPGTGPGQPPESGPEAGRQPVRIPRRDTDVGRGIDAPTEGVERDELPKNLPDLDKIHQVAPAAAPTAPVPAQSAPAQPAADATAPASAPAEPAAPARDAASSNLHTVGGAPARAAGVKTQAASGPVRAGMQLRSIDPWTTFKLTGVVSVVLFFVWMIAVGVLYIVLSGMGVWSKINDSFQTLTNEQAGVSLLTAGNVFTYAGLAGLANVILLTALATVGAFIYNLCADLVGGIEVTLSDRD</sequence>